<dbReference type="InterPro" id="IPR017853">
    <property type="entry name" value="GH"/>
</dbReference>
<proteinExistence type="inferred from homology"/>
<evidence type="ECO:0000256" key="4">
    <source>
        <dbReference type="ARBA" id="ARBA00022729"/>
    </source>
</evidence>
<keyword evidence="6" id="KW-0326">Glycosidase</keyword>
<sequence length="742" mass="82802">MILPSIITAQKLTYKDASLPIEERVSDLLSRMTVEEKVGQMLMFGAHRITKKGADGALVITQWGKPHLSNSLGGIKFPFQEESPEESARLNNELQKKIIESNRFGIPTLFVGEAYNGVDAKGCTVFGRPLNLATSWNLELTHDVWSVIGRESRLRGWHMVHSPVGDIARDPRFGRMSEGYGEDTYLTTEMLVAAVKGVQGSYDKSAPNTTHIGAVVKHFAGYSQVVGGRNFAAVEVSPRVLRDELLPPFKAAVQRGHALAIMPSHGDINGVASHGNPWLLTELLRNQWGFNGYVVSDAYDVGRLNFLMKVAENKEEAVKLGLKAGVDLDLYSEDVYVLLPEMVKKDPSLLPYIDRAAASMLRTKFILGLFENPYIDANETKKEVRSKANLSLAKKMDEESLILLKNENDILPLSKKTPRKIALIGPLLGEETVNTFNKIAGKKVSFVAEKGYELTNRNTKHPELTPRNDKALDKMVNLAKDADLSILFVGGDRFTAQEATFFKWVIGDRATIEPVGEQNELIQRVKALGKPVIVVLKHRRTLAFNIINENADAVLDCWEMTEFGDELIAKALFGEFSPSGKLPVTVPRTIGQIPYHYSMKEISFFKDYLFLESGPLYPFGFGLSYTKFAYSEPKLSSDVLERDGIIKVSVNVTNTGKVTAKEVVQMYIKDMFGSVLRPDKELKGFEKIELKPNETKTVEFTIRPEMLVFTGIEMKPVLEAGDYEVMIGTSSQEYKKTSFRLK</sequence>
<dbReference type="SMART" id="SM01217">
    <property type="entry name" value="Fn3_like"/>
    <property type="match status" value="1"/>
</dbReference>
<comment type="caution">
    <text evidence="8">The sequence shown here is derived from an EMBL/GenBank/DDBJ whole genome shotgun (WGS) entry which is preliminary data.</text>
</comment>
<protein>
    <recommendedName>
        <fullName evidence="3">beta-glucosidase</fullName>
        <ecNumber evidence="3">3.2.1.21</ecNumber>
    </recommendedName>
</protein>
<dbReference type="InterPro" id="IPR036962">
    <property type="entry name" value="Glyco_hydro_3_N_sf"/>
</dbReference>
<dbReference type="InterPro" id="IPR013783">
    <property type="entry name" value="Ig-like_fold"/>
</dbReference>
<dbReference type="Pfam" id="PF01915">
    <property type="entry name" value="Glyco_hydro_3_C"/>
    <property type="match status" value="1"/>
</dbReference>
<dbReference type="PANTHER" id="PTHR30620:SF16">
    <property type="entry name" value="LYSOSOMAL BETA GLUCOSIDASE"/>
    <property type="match status" value="1"/>
</dbReference>
<dbReference type="Gene3D" id="3.20.20.300">
    <property type="entry name" value="Glycoside hydrolase, family 3, N-terminal domain"/>
    <property type="match status" value="1"/>
</dbReference>
<evidence type="ECO:0000313" key="8">
    <source>
        <dbReference type="EMBL" id="NJX14310.1"/>
    </source>
</evidence>
<dbReference type="InterPro" id="IPR002772">
    <property type="entry name" value="Glyco_hydro_3_C"/>
</dbReference>
<dbReference type="EMBL" id="JAAVJS010000002">
    <property type="protein sequence ID" value="NJX14310.1"/>
    <property type="molecule type" value="Genomic_DNA"/>
</dbReference>
<dbReference type="InterPro" id="IPR036881">
    <property type="entry name" value="Glyco_hydro_3_C_sf"/>
</dbReference>
<evidence type="ECO:0000256" key="6">
    <source>
        <dbReference type="ARBA" id="ARBA00023295"/>
    </source>
</evidence>
<dbReference type="Gene3D" id="2.60.40.10">
    <property type="entry name" value="Immunoglobulins"/>
    <property type="match status" value="1"/>
</dbReference>
<dbReference type="SUPFAM" id="SSF51445">
    <property type="entry name" value="(Trans)glycosidases"/>
    <property type="match status" value="1"/>
</dbReference>
<dbReference type="Proteomes" id="UP000760545">
    <property type="component" value="Unassembled WGS sequence"/>
</dbReference>
<dbReference type="InterPro" id="IPR026891">
    <property type="entry name" value="Fn3-like"/>
</dbReference>
<keyword evidence="9" id="KW-1185">Reference proteome</keyword>
<dbReference type="EC" id="3.2.1.21" evidence="3"/>
<keyword evidence="5" id="KW-0378">Hydrolase</keyword>
<evidence type="ECO:0000256" key="5">
    <source>
        <dbReference type="ARBA" id="ARBA00022801"/>
    </source>
</evidence>
<keyword evidence="4" id="KW-0732">Signal</keyword>
<evidence type="ECO:0000259" key="7">
    <source>
        <dbReference type="SMART" id="SM01217"/>
    </source>
</evidence>
<evidence type="ECO:0000256" key="3">
    <source>
        <dbReference type="ARBA" id="ARBA00012744"/>
    </source>
</evidence>
<evidence type="ECO:0000256" key="1">
    <source>
        <dbReference type="ARBA" id="ARBA00000448"/>
    </source>
</evidence>
<dbReference type="Pfam" id="PF14310">
    <property type="entry name" value="Fn3-like"/>
    <property type="match status" value="1"/>
</dbReference>
<comment type="similarity">
    <text evidence="2">Belongs to the glycosyl hydrolase 3 family.</text>
</comment>
<dbReference type="Pfam" id="PF00933">
    <property type="entry name" value="Glyco_hydro_3"/>
    <property type="match status" value="1"/>
</dbReference>
<dbReference type="Gene3D" id="3.40.50.1700">
    <property type="entry name" value="Glycoside hydrolase family 3 C-terminal domain"/>
    <property type="match status" value="1"/>
</dbReference>
<dbReference type="PRINTS" id="PR00133">
    <property type="entry name" value="GLHYDRLASE3"/>
</dbReference>
<dbReference type="InterPro" id="IPR001764">
    <property type="entry name" value="Glyco_hydro_3_N"/>
</dbReference>
<dbReference type="SUPFAM" id="SSF52279">
    <property type="entry name" value="Beta-D-glucan exohydrolase, C-terminal domain"/>
    <property type="match status" value="1"/>
</dbReference>
<gene>
    <name evidence="8" type="ORF">HC176_02265</name>
</gene>
<dbReference type="PANTHER" id="PTHR30620">
    <property type="entry name" value="PERIPLASMIC BETA-GLUCOSIDASE-RELATED"/>
    <property type="match status" value="1"/>
</dbReference>
<organism evidence="8 9">
    <name type="scientific">Tamlana crocina</name>
    <dbReference type="NCBI Taxonomy" id="393006"/>
    <lineage>
        <taxon>Bacteria</taxon>
        <taxon>Pseudomonadati</taxon>
        <taxon>Bacteroidota</taxon>
        <taxon>Flavobacteriia</taxon>
        <taxon>Flavobacteriales</taxon>
        <taxon>Flavobacteriaceae</taxon>
        <taxon>Tamlana</taxon>
    </lineage>
</organism>
<accession>A0ABX1D7K3</accession>
<evidence type="ECO:0000313" key="9">
    <source>
        <dbReference type="Proteomes" id="UP000760545"/>
    </source>
</evidence>
<name>A0ABX1D7K3_9FLAO</name>
<feature type="domain" description="Fibronectin type III-like" evidence="7">
    <location>
        <begin position="662"/>
        <end position="731"/>
    </location>
</feature>
<evidence type="ECO:0000256" key="2">
    <source>
        <dbReference type="ARBA" id="ARBA00005336"/>
    </source>
</evidence>
<dbReference type="InterPro" id="IPR051915">
    <property type="entry name" value="Cellulose_Degrad_GH3"/>
</dbReference>
<comment type="catalytic activity">
    <reaction evidence="1">
        <text>Hydrolysis of terminal, non-reducing beta-D-glucosyl residues with release of beta-D-glucose.</text>
        <dbReference type="EC" id="3.2.1.21"/>
    </reaction>
</comment>
<reference evidence="8 9" key="1">
    <citation type="submission" date="2020-03" db="EMBL/GenBank/DDBJ databases">
        <title>Tamlana sp. nov, isolated from XXX.</title>
        <authorList>
            <person name="Cao W.R."/>
        </authorList>
    </citation>
    <scope>NUCLEOTIDE SEQUENCE [LARGE SCALE GENOMIC DNA]</scope>
    <source>
        <strain evidence="8 9">HST1-43</strain>
    </source>
</reference>